<evidence type="ECO:0000313" key="3">
    <source>
        <dbReference type="RefSeq" id="XP_013162392.1"/>
    </source>
</evidence>
<dbReference type="RefSeq" id="XP_013162393.1">
    <property type="nucleotide sequence ID" value="XM_013306939.1"/>
</dbReference>
<evidence type="ECO:0000313" key="4">
    <source>
        <dbReference type="RefSeq" id="XP_013162393.1"/>
    </source>
</evidence>
<dbReference type="InterPro" id="IPR056299">
    <property type="entry name" value="CFAP61_dimer"/>
</dbReference>
<feature type="region of interest" description="Disordered" evidence="1">
    <location>
        <begin position="68"/>
        <end position="88"/>
    </location>
</feature>
<reference evidence="3 4" key="1">
    <citation type="submission" date="2025-04" db="UniProtKB">
        <authorList>
            <consortium name="RefSeq"/>
        </authorList>
    </citation>
    <scope>IDENTIFICATION</scope>
</reference>
<dbReference type="RefSeq" id="XP_013162394.1">
    <property type="nucleotide sequence ID" value="XM_013306940.1"/>
</dbReference>
<dbReference type="AlphaFoldDB" id="A0AAJ6Z002"/>
<dbReference type="Proteomes" id="UP000694872">
    <property type="component" value="Unplaced"/>
</dbReference>
<name>A0AAJ6Z002_PAPXU</name>
<organism evidence="3">
    <name type="scientific">Papilio xuthus</name>
    <name type="common">Asian swallowtail butterfly</name>
    <dbReference type="NCBI Taxonomy" id="66420"/>
    <lineage>
        <taxon>Eukaryota</taxon>
        <taxon>Metazoa</taxon>
        <taxon>Ecdysozoa</taxon>
        <taxon>Arthropoda</taxon>
        <taxon>Hexapoda</taxon>
        <taxon>Insecta</taxon>
        <taxon>Pterygota</taxon>
        <taxon>Neoptera</taxon>
        <taxon>Endopterygota</taxon>
        <taxon>Lepidoptera</taxon>
        <taxon>Glossata</taxon>
        <taxon>Ditrysia</taxon>
        <taxon>Papilionoidea</taxon>
        <taxon>Papilionidae</taxon>
        <taxon>Papilioninae</taxon>
        <taxon>Papilio</taxon>
    </lineage>
</organism>
<dbReference type="SUPFAM" id="SSF51905">
    <property type="entry name" value="FAD/NAD(P)-binding domain"/>
    <property type="match status" value="1"/>
</dbReference>
<dbReference type="InterPro" id="IPR038884">
    <property type="entry name" value="CFAP61"/>
</dbReference>
<dbReference type="PANTHER" id="PTHR21178:SF8">
    <property type="entry name" value="CILIA- AND FLAGELLA-ASSOCIATED PROTEIN 61"/>
    <property type="match status" value="1"/>
</dbReference>
<dbReference type="InterPro" id="IPR036188">
    <property type="entry name" value="FAD/NAD-bd_sf"/>
</dbReference>
<sequence length="1038" mass="117459">MNLLDDDEEELEFDIVNIDTHLLRIPRLLSYEELSKAAMGGVANLSKILDDRRRDSLSFTDDKCVKKDKMKKSLSSAPPGKMPEPPRYSGPPNAFIIELFAMHPDYDERFGFQLLEAAFETLPGRDYCVMCLPSSEPSFPLLEHFTLVTPYNTSGRFVNESLFVAHINSVKGEVSVRFAEEYDMQYLSDILEHAPRKNDLLELIESSFSSDALDTYVLASRNQPVGVVVLAPVEDPISLRVQYSLEPEPYRAGSDGNILAGVLSPAIEPHSRWYMRDVLRQSPYTQLFWTCRLLAKGDSSPVRNLMSMASHMMPVPPYRHAGKNDKDKSYKESSAPFALWTVDRPMTSLPKIYINRNIVVVGASRTGLSFLETLIMGPTSPYLTFTNITLVSEHGLPTVGECLRAADRCVPRDGRYTDRYLKSVPYYFYMDVVPGIMVKIDRQKKCIYLKGGLVKHYDDLVLTCGQQFQHPDYLKEQLARDRLLKEKKINCDKLPMDNPLYRPDRVSAFTEMPENLMLINSLFDANTGLRKLLRMISDLKESFNGLNEDNKIIVYGDCIDAYSCIAALLELGIAADMITFVEPFPPENTNALRVNCFNNETVDERVQSSISELGIQVYRRCYYTGWKLSGSRIELLHFMTYTQAITLSCFAFFYYDIKAIDVNSFKAITESGLVYDGGLVVGTGFETNDPSVHGAGTCTKYSRRLYAQAQAQKYYCSEDIGEALAALFLQKLDPFMNSITDLDLCPSEIISRYSSSVLGCKSSVYGSTYSSESRFQLPTCRRWQPVMKFYSPITHSATLPGPLYYLKIRRPGIEIPMAVQMELPLQGHTLLTDKNGNYFRLQLNALHCIVLVTCLSKKPFPSENLAQLFGKHEAFFNKLLVRYQMKQIDDLYEFFSQPWMSAMYHMTFKNLMNDINDQDVGTVYDLLKSTFYLLGDNRPAAESEYGIDAVYSGYGPADVQDLGTFRSVIDKFVGRTSHEVANVPENIPSECGQSAAIRDEALGFWKAVGGERIVVAHLSRYLKQNYATNPQYALPKSE</sequence>
<dbReference type="PANTHER" id="PTHR21178">
    <property type="entry name" value="CILIA- AND FLAGELLA-ASSOCIATED PROTEIN 61"/>
    <property type="match status" value="1"/>
</dbReference>
<dbReference type="Pfam" id="PF23150">
    <property type="entry name" value="CFAP61_dimer"/>
    <property type="match status" value="1"/>
</dbReference>
<dbReference type="KEGG" id="pxu:106113888"/>
<dbReference type="GeneID" id="106113888"/>
<evidence type="ECO:0000313" key="5">
    <source>
        <dbReference type="RefSeq" id="XP_013162394.1"/>
    </source>
</evidence>
<feature type="domain" description="CFAP61 dimerisation" evidence="2">
    <location>
        <begin position="788"/>
        <end position="902"/>
    </location>
</feature>
<accession>A0AAJ6Z002</accession>
<dbReference type="RefSeq" id="XP_013162392.1">
    <property type="nucleotide sequence ID" value="XM_013306938.1"/>
</dbReference>
<proteinExistence type="predicted"/>
<protein>
    <submittedName>
        <fullName evidence="3 4">Cilia- and flagella-associated protein 61-like</fullName>
    </submittedName>
</protein>
<evidence type="ECO:0000256" key="1">
    <source>
        <dbReference type="SAM" id="MobiDB-lite"/>
    </source>
</evidence>
<gene>
    <name evidence="3 4 5" type="primary">LOC106113888</name>
</gene>
<evidence type="ECO:0000259" key="2">
    <source>
        <dbReference type="Pfam" id="PF23150"/>
    </source>
</evidence>